<sequence>MSKYKIKYLKITKKINTTLCLDKGINQIEKNRTEFNHEYI</sequence>
<gene>
    <name evidence="1" type="ORF">EU93_0086</name>
</gene>
<evidence type="ECO:0000313" key="1">
    <source>
        <dbReference type="EMBL" id="KGF93457.1"/>
    </source>
</evidence>
<name>A0A0A1ZV38_PROMR</name>
<dbReference type="Proteomes" id="UP000030491">
    <property type="component" value="Unassembled WGS sequence"/>
</dbReference>
<dbReference type="EMBL" id="JNAJ01000003">
    <property type="protein sequence ID" value="KGF93457.1"/>
    <property type="molecule type" value="Genomic_DNA"/>
</dbReference>
<organism evidence="1 2">
    <name type="scientific">Prochlorococcus marinus str. MIT 9116</name>
    <dbReference type="NCBI Taxonomy" id="167544"/>
    <lineage>
        <taxon>Bacteria</taxon>
        <taxon>Bacillati</taxon>
        <taxon>Cyanobacteriota</taxon>
        <taxon>Cyanophyceae</taxon>
        <taxon>Synechococcales</taxon>
        <taxon>Prochlorococcaceae</taxon>
        <taxon>Prochlorococcus</taxon>
    </lineage>
</organism>
<accession>A0A0A1ZV38</accession>
<reference evidence="2" key="1">
    <citation type="journal article" date="2014" name="Sci. Data">
        <title>Genomes of diverse isolates of the marine cyanobacterium Prochlorococcus.</title>
        <authorList>
            <person name="Biller S."/>
            <person name="Berube P."/>
            <person name="Thompson J."/>
            <person name="Kelly L."/>
            <person name="Roggensack S."/>
            <person name="Awad L."/>
            <person name="Roache-Johnson K."/>
            <person name="Ding H."/>
            <person name="Giovannoni S.J."/>
            <person name="Moore L.R."/>
            <person name="Chisholm S.W."/>
        </authorList>
    </citation>
    <scope>NUCLEOTIDE SEQUENCE [LARGE SCALE GENOMIC DNA]</scope>
</reference>
<dbReference type="AlphaFoldDB" id="A0A0A1ZV38"/>
<comment type="caution">
    <text evidence="1">The sequence shown here is derived from an EMBL/GenBank/DDBJ whole genome shotgun (WGS) entry which is preliminary data.</text>
</comment>
<proteinExistence type="predicted"/>
<protein>
    <submittedName>
        <fullName evidence="1">Uncharacterized protein</fullName>
    </submittedName>
</protein>
<evidence type="ECO:0000313" key="2">
    <source>
        <dbReference type="Proteomes" id="UP000030491"/>
    </source>
</evidence>